<comment type="caution">
    <text evidence="1">The sequence shown here is derived from an EMBL/GenBank/DDBJ whole genome shotgun (WGS) entry which is preliminary data.</text>
</comment>
<dbReference type="EMBL" id="LAZR01065399">
    <property type="protein sequence ID" value="KKK55624.1"/>
    <property type="molecule type" value="Genomic_DNA"/>
</dbReference>
<accession>A0A0F8YN84</accession>
<protein>
    <submittedName>
        <fullName evidence="1">Uncharacterized protein</fullName>
    </submittedName>
</protein>
<sequence>NNIINFYYSISNINEHHIHINKILKEEILYFGEDNIYDIINRTLQLDGYNSQNSLFISIIFPIYMKIKDLIYDRDILSGKILFHEIFERTKLFFKLYSNPNYNEKSLKGTEEIVILKEDSHPIKTNKRIFELKFSLDLKKYNCDPIFKIRALWEKLPNLFLIDFQKTLRIPLFKKSYEDLREEVAEENNYINELPSYQKSIPNYEKNFIKPDVKDALLQLKPNIFANGGDRKNEDDLPEAPLCRRMGVEMVFRVGGKKIRSSSGMLVSYCNAVIRKNG</sequence>
<feature type="non-terminal residue" evidence="1">
    <location>
        <position position="1"/>
    </location>
</feature>
<proteinExistence type="predicted"/>
<organism evidence="1">
    <name type="scientific">marine sediment metagenome</name>
    <dbReference type="NCBI Taxonomy" id="412755"/>
    <lineage>
        <taxon>unclassified sequences</taxon>
        <taxon>metagenomes</taxon>
        <taxon>ecological metagenomes</taxon>
    </lineage>
</organism>
<evidence type="ECO:0000313" key="1">
    <source>
        <dbReference type="EMBL" id="KKK55624.1"/>
    </source>
</evidence>
<reference evidence="1" key="1">
    <citation type="journal article" date="2015" name="Nature">
        <title>Complex archaea that bridge the gap between prokaryotes and eukaryotes.</title>
        <authorList>
            <person name="Spang A."/>
            <person name="Saw J.H."/>
            <person name="Jorgensen S.L."/>
            <person name="Zaremba-Niedzwiedzka K."/>
            <person name="Martijn J."/>
            <person name="Lind A.E."/>
            <person name="van Eijk R."/>
            <person name="Schleper C."/>
            <person name="Guy L."/>
            <person name="Ettema T.J."/>
        </authorList>
    </citation>
    <scope>NUCLEOTIDE SEQUENCE</scope>
</reference>
<name>A0A0F8YN84_9ZZZZ</name>
<dbReference type="AlphaFoldDB" id="A0A0F8YN84"/>
<gene>
    <name evidence="1" type="ORF">LCGC14_3072670</name>
</gene>